<dbReference type="AlphaFoldDB" id="A0A5N3ZYI5"/>
<protein>
    <recommendedName>
        <fullName evidence="2">DUF7869 domain-containing protein</fullName>
    </recommendedName>
</protein>
<evidence type="ECO:0000313" key="3">
    <source>
        <dbReference type="EMBL" id="KAB0790124.1"/>
    </source>
</evidence>
<dbReference type="InterPro" id="IPR057191">
    <property type="entry name" value="DUF7869"/>
</dbReference>
<accession>A0A5N3ZYI5</accession>
<dbReference type="InParanoid" id="A0A5N3ZYI5"/>
<feature type="region of interest" description="Disordered" evidence="1">
    <location>
        <begin position="69"/>
        <end position="128"/>
    </location>
</feature>
<evidence type="ECO:0000313" key="4">
    <source>
        <dbReference type="Proteomes" id="UP000327044"/>
    </source>
</evidence>
<dbReference type="EMBL" id="VVIM01001891">
    <property type="protein sequence ID" value="KAB0790124.1"/>
    <property type="molecule type" value="Genomic_DNA"/>
</dbReference>
<feature type="region of interest" description="Disordered" evidence="1">
    <location>
        <begin position="243"/>
        <end position="262"/>
    </location>
</feature>
<feature type="domain" description="DUF7869" evidence="2">
    <location>
        <begin position="437"/>
        <end position="569"/>
    </location>
</feature>
<dbReference type="PANTHER" id="PTHR10773">
    <property type="entry name" value="DNA-DIRECTED RNA POLYMERASES I, II, AND III SUBUNIT RPABC2"/>
    <property type="match status" value="1"/>
</dbReference>
<gene>
    <name evidence="3" type="ORF">PPYR_15557</name>
</gene>
<evidence type="ECO:0000256" key="1">
    <source>
        <dbReference type="SAM" id="MobiDB-lite"/>
    </source>
</evidence>
<reference evidence="3 4" key="1">
    <citation type="journal article" date="2018" name="Elife">
        <title>Firefly genomes illuminate parallel origins of bioluminescence in beetles.</title>
        <authorList>
            <person name="Fallon T.R."/>
            <person name="Lower S.E."/>
            <person name="Chang C.H."/>
            <person name="Bessho-Uehara M."/>
            <person name="Martin G.J."/>
            <person name="Bewick A.J."/>
            <person name="Behringer M."/>
            <person name="Debat H.J."/>
            <person name="Wong I."/>
            <person name="Day J.C."/>
            <person name="Suvorov A."/>
            <person name="Silva C.J."/>
            <person name="Stanger-Hall K.F."/>
            <person name="Hall D.W."/>
            <person name="Schmitz R.J."/>
            <person name="Nelson D.R."/>
            <person name="Lewis S.M."/>
            <person name="Shigenobu S."/>
            <person name="Bybee S.M."/>
            <person name="Larracuente A.M."/>
            <person name="Oba Y."/>
            <person name="Weng J.K."/>
        </authorList>
    </citation>
    <scope>NUCLEOTIDE SEQUENCE [LARGE SCALE GENOMIC DNA]</scope>
    <source>
        <strain evidence="3">1611_PpyrPB1</strain>
        <tissue evidence="3">Whole body</tissue>
    </source>
</reference>
<name>A0A5N3ZYI5_PHOPY</name>
<organism evidence="3 4">
    <name type="scientific">Photinus pyralis</name>
    <name type="common">Common eastern firefly</name>
    <name type="synonym">Lampyris pyralis</name>
    <dbReference type="NCBI Taxonomy" id="7054"/>
    <lineage>
        <taxon>Eukaryota</taxon>
        <taxon>Metazoa</taxon>
        <taxon>Ecdysozoa</taxon>
        <taxon>Arthropoda</taxon>
        <taxon>Hexapoda</taxon>
        <taxon>Insecta</taxon>
        <taxon>Pterygota</taxon>
        <taxon>Neoptera</taxon>
        <taxon>Endopterygota</taxon>
        <taxon>Coleoptera</taxon>
        <taxon>Polyphaga</taxon>
        <taxon>Elateriformia</taxon>
        <taxon>Elateroidea</taxon>
        <taxon>Lampyridae</taxon>
        <taxon>Lampyrinae</taxon>
        <taxon>Photinus</taxon>
    </lineage>
</organism>
<feature type="compositionally biased region" description="Basic and acidic residues" evidence="1">
    <location>
        <begin position="69"/>
        <end position="81"/>
    </location>
</feature>
<dbReference type="OrthoDB" id="6741802at2759"/>
<dbReference type="PANTHER" id="PTHR10773:SF19">
    <property type="match status" value="1"/>
</dbReference>
<comment type="caution">
    <text evidence="3">The sequence shown here is derived from an EMBL/GenBank/DDBJ whole genome shotgun (WGS) entry which is preliminary data.</text>
</comment>
<dbReference type="Pfam" id="PF25273">
    <property type="entry name" value="DUF7869"/>
    <property type="match status" value="1"/>
</dbReference>
<keyword evidence="4" id="KW-1185">Reference proteome</keyword>
<feature type="compositionally biased region" description="Basic residues" evidence="1">
    <location>
        <begin position="102"/>
        <end position="124"/>
    </location>
</feature>
<sequence>MRPDPCEFENEVIVMDENQYETQIEDVRIRMDNEGVYETEFETEMIAMDENECESEIEGSVRIDKERVYETEFEQNIRKDNEDEYETELEENAKDNESSGGGKRKRAKRKVPQQWKKNVRKNKRNAGESYLTTAGKVARERRPKNLGETCKCKRECHLKIRDEDKISISKSFWDMKDLSRQRDFIAARVRRQLAERGRVESSRRKFSQTFSLLQGGTEHQVCKYFFLQTLDISEKMVRTSVEKSARNAAGIPSPDKRGRHTPANKHAEDEIVFAINHIDSFPRVPAHWCRRDTKKEYLETILNKEKMYNLYLEHCITNKKKPISRTNYKEILIEKNIGFHKPKKDQCWCHHFEQLPADQKTDRQAEFDLHIRRKCAANEEKRKDSEKSKTDDTYLSANFDLEAVLYSPLFHAKPIFYKRKLATFNFTIYEVPKRQGHSYIWTEFEGNRGSNEIATCLNKFIHSISNTVRHLVLYSDCCPGQNRNAVVACMLQQAVCLVPHLKIIDLKFLEPGHTHMECDSMHAAIERASEKSKIFWPDDWINIVILSNKKNPFKVSVLHHDDFLDYKDLQGKIMVNKKKADDGSILSWKEVKWLRFDKEQPNVMQYKSEYWEEEFKRINTGRRGRKPTARNSSYEMKKAYTDQIPIQKKKFNDLQQMCHGKDKIIPRQYHQYYRSLPVQAGNTNSEDYDSEDEVSLQVMKERYLQKK</sequence>
<proteinExistence type="predicted"/>
<evidence type="ECO:0000259" key="2">
    <source>
        <dbReference type="Pfam" id="PF25273"/>
    </source>
</evidence>
<dbReference type="Proteomes" id="UP000327044">
    <property type="component" value="Unassembled WGS sequence"/>
</dbReference>